<feature type="transmembrane region" description="Helical" evidence="2">
    <location>
        <begin position="65"/>
        <end position="84"/>
    </location>
</feature>
<sequence>MQQTISHAGQQPPIVSSLSLSVLDRQTNGLALSRQPHETKGERRNLEQQEGGVLKRRPTRRQRRLVLGWRALLVLGGFGVRLPVWPSGGTESTEHTAT</sequence>
<evidence type="ECO:0000313" key="3">
    <source>
        <dbReference type="EMBL" id="EFW98935.1"/>
    </source>
</evidence>
<dbReference type="EMBL" id="GL630006">
    <property type="protein sequence ID" value="EFW98935.1"/>
    <property type="molecule type" value="Genomic_DNA"/>
</dbReference>
<feature type="region of interest" description="Disordered" evidence="1">
    <location>
        <begin position="28"/>
        <end position="57"/>
    </location>
</feature>
<keyword evidence="4" id="KW-1185">Reference proteome</keyword>
<proteinExistence type="predicted"/>
<dbReference type="Proteomes" id="UP000007796">
    <property type="component" value="Unassembled WGS sequence"/>
</dbReference>
<evidence type="ECO:0000313" key="4">
    <source>
        <dbReference type="Proteomes" id="UP000007796"/>
    </source>
</evidence>
<protein>
    <submittedName>
        <fullName evidence="3">Uncharacterized protein</fullName>
    </submittedName>
</protein>
<accession>F0XTX4</accession>
<evidence type="ECO:0000256" key="2">
    <source>
        <dbReference type="SAM" id="Phobius"/>
    </source>
</evidence>
<keyword evidence="2" id="KW-1133">Transmembrane helix</keyword>
<dbReference type="AlphaFoldDB" id="F0XTX4"/>
<reference evidence="3 4" key="1">
    <citation type="journal article" date="2011" name="Proc. Natl. Acad. Sci. U.S.A.">
        <title>Genome and transcriptome analyses of the mountain pine beetle-fungal symbiont Grosmannia clavigera, a lodgepole pine pathogen.</title>
        <authorList>
            <person name="DiGuistini S."/>
            <person name="Wang Y."/>
            <person name="Liao N.Y."/>
            <person name="Taylor G."/>
            <person name="Tanguay P."/>
            <person name="Feau N."/>
            <person name="Henrissat B."/>
            <person name="Chan S.K."/>
            <person name="Hesse-Orce U."/>
            <person name="Alamouti S.M."/>
            <person name="Tsui C.K.M."/>
            <person name="Docking R.T."/>
            <person name="Levasseur A."/>
            <person name="Haridas S."/>
            <person name="Robertson G."/>
            <person name="Birol I."/>
            <person name="Holt R.A."/>
            <person name="Marra M.A."/>
            <person name="Hamelin R.C."/>
            <person name="Hirst M."/>
            <person name="Jones S.J.M."/>
            <person name="Bohlmann J."/>
            <person name="Breuil C."/>
        </authorList>
    </citation>
    <scope>NUCLEOTIDE SEQUENCE [LARGE SCALE GENOMIC DNA]</scope>
    <source>
        <strain evidence="4">kw1407 / UAMH 11150</strain>
    </source>
</reference>
<keyword evidence="2" id="KW-0812">Transmembrane</keyword>
<organism evidence="4">
    <name type="scientific">Grosmannia clavigera (strain kw1407 / UAMH 11150)</name>
    <name type="common">Blue stain fungus</name>
    <name type="synonym">Graphiocladiella clavigera</name>
    <dbReference type="NCBI Taxonomy" id="655863"/>
    <lineage>
        <taxon>Eukaryota</taxon>
        <taxon>Fungi</taxon>
        <taxon>Dikarya</taxon>
        <taxon>Ascomycota</taxon>
        <taxon>Pezizomycotina</taxon>
        <taxon>Sordariomycetes</taxon>
        <taxon>Sordariomycetidae</taxon>
        <taxon>Ophiostomatales</taxon>
        <taxon>Ophiostomataceae</taxon>
        <taxon>Leptographium</taxon>
    </lineage>
</organism>
<keyword evidence="2" id="KW-0472">Membrane</keyword>
<evidence type="ECO:0000256" key="1">
    <source>
        <dbReference type="SAM" id="MobiDB-lite"/>
    </source>
</evidence>
<dbReference type="RefSeq" id="XP_014168418.1">
    <property type="nucleotide sequence ID" value="XM_014312943.1"/>
</dbReference>
<feature type="compositionally biased region" description="Basic and acidic residues" evidence="1">
    <location>
        <begin position="35"/>
        <end position="47"/>
    </location>
</feature>
<dbReference type="GeneID" id="25978036"/>
<gene>
    <name evidence="3" type="ORF">CMQ_4787</name>
</gene>
<name>F0XTX4_GROCL</name>
<dbReference type="HOGENOM" id="CLU_2333815_0_0_1"/>
<dbReference type="InParanoid" id="F0XTX4"/>